<gene>
    <name evidence="2" type="ORF">QYE76_060869</name>
</gene>
<proteinExistence type="predicted"/>
<name>A0AAD8RZX4_LOLMU</name>
<keyword evidence="1" id="KW-0732">Signal</keyword>
<evidence type="ECO:0000256" key="1">
    <source>
        <dbReference type="SAM" id="SignalP"/>
    </source>
</evidence>
<sequence length="167" mass="18618">MRRWTSRLALVLVCSSGKTHGCTGGLSPRVAPEVLGLVRPGGVKRRGVCNRVLNHTWARDIVGELSVDAVMQFLRLWNAVEAVLLSDHDDEFVQKWMEDFFEKEDNALASASNDAYGLYYFINRTDETSDHLALNASLLHTFGRSSLDVPALFSHPYRGQLASRLVA</sequence>
<comment type="caution">
    <text evidence="2">The sequence shown here is derived from an EMBL/GenBank/DDBJ whole genome shotgun (WGS) entry which is preliminary data.</text>
</comment>
<evidence type="ECO:0000313" key="2">
    <source>
        <dbReference type="EMBL" id="KAK1643064.1"/>
    </source>
</evidence>
<dbReference type="AlphaFoldDB" id="A0AAD8RZX4"/>
<protein>
    <submittedName>
        <fullName evidence="2">Uncharacterized protein</fullName>
    </submittedName>
</protein>
<feature type="signal peptide" evidence="1">
    <location>
        <begin position="1"/>
        <end position="21"/>
    </location>
</feature>
<keyword evidence="3" id="KW-1185">Reference proteome</keyword>
<evidence type="ECO:0000313" key="3">
    <source>
        <dbReference type="Proteomes" id="UP001231189"/>
    </source>
</evidence>
<dbReference type="Proteomes" id="UP001231189">
    <property type="component" value="Unassembled WGS sequence"/>
</dbReference>
<organism evidence="2 3">
    <name type="scientific">Lolium multiflorum</name>
    <name type="common">Italian ryegrass</name>
    <name type="synonym">Lolium perenne subsp. multiflorum</name>
    <dbReference type="NCBI Taxonomy" id="4521"/>
    <lineage>
        <taxon>Eukaryota</taxon>
        <taxon>Viridiplantae</taxon>
        <taxon>Streptophyta</taxon>
        <taxon>Embryophyta</taxon>
        <taxon>Tracheophyta</taxon>
        <taxon>Spermatophyta</taxon>
        <taxon>Magnoliopsida</taxon>
        <taxon>Liliopsida</taxon>
        <taxon>Poales</taxon>
        <taxon>Poaceae</taxon>
        <taxon>BOP clade</taxon>
        <taxon>Pooideae</taxon>
        <taxon>Poodae</taxon>
        <taxon>Poeae</taxon>
        <taxon>Poeae Chloroplast Group 2 (Poeae type)</taxon>
        <taxon>Loliodinae</taxon>
        <taxon>Loliinae</taxon>
        <taxon>Lolium</taxon>
    </lineage>
</organism>
<reference evidence="2" key="1">
    <citation type="submission" date="2023-07" db="EMBL/GenBank/DDBJ databases">
        <title>A chromosome-level genome assembly of Lolium multiflorum.</title>
        <authorList>
            <person name="Chen Y."/>
            <person name="Copetti D."/>
            <person name="Kolliker R."/>
            <person name="Studer B."/>
        </authorList>
    </citation>
    <scope>NUCLEOTIDE SEQUENCE</scope>
    <source>
        <strain evidence="2">02402/16</strain>
        <tissue evidence="2">Leaf</tissue>
    </source>
</reference>
<dbReference type="EMBL" id="JAUUTY010000004">
    <property type="protein sequence ID" value="KAK1643064.1"/>
    <property type="molecule type" value="Genomic_DNA"/>
</dbReference>
<accession>A0AAD8RZX4</accession>
<feature type="chain" id="PRO_5042080495" evidence="1">
    <location>
        <begin position="22"/>
        <end position="167"/>
    </location>
</feature>